<keyword evidence="4 11" id="KW-0812">Transmembrane</keyword>
<evidence type="ECO:0000256" key="6">
    <source>
        <dbReference type="ARBA" id="ARBA00022741"/>
    </source>
</evidence>
<dbReference type="Pfam" id="PF00005">
    <property type="entry name" value="ABC_tran"/>
    <property type="match status" value="2"/>
</dbReference>
<comment type="similarity">
    <text evidence="2">Belongs to the ABC transporter superfamily. ABCC family. Conjugate transporter (TC 3.A.1.208) subfamily.</text>
</comment>
<dbReference type="PANTHER" id="PTHR24223:SF456">
    <property type="entry name" value="MULTIDRUG RESISTANCE-ASSOCIATED PROTEIN LETHAL(2)03659"/>
    <property type="match status" value="1"/>
</dbReference>
<dbReference type="GO" id="GO:0016887">
    <property type="term" value="F:ATP hydrolysis activity"/>
    <property type="evidence" value="ECO:0007669"/>
    <property type="project" value="InterPro"/>
</dbReference>
<dbReference type="SUPFAM" id="SSF90123">
    <property type="entry name" value="ABC transporter transmembrane region"/>
    <property type="match status" value="2"/>
</dbReference>
<evidence type="ECO:0000259" key="13">
    <source>
        <dbReference type="PROSITE" id="PS50893"/>
    </source>
</evidence>
<protein>
    <submittedName>
        <fullName evidence="15">ABC transporter, transmembrane domain, type 1</fullName>
    </submittedName>
</protein>
<feature type="transmembrane region" description="Helical" evidence="11">
    <location>
        <begin position="433"/>
        <end position="454"/>
    </location>
</feature>
<feature type="signal peptide" evidence="12">
    <location>
        <begin position="1"/>
        <end position="26"/>
    </location>
</feature>
<keyword evidence="3" id="KW-0813">Transport</keyword>
<gene>
    <name evidence="15" type="ORF">BBO_08554</name>
</gene>
<dbReference type="InterPro" id="IPR011527">
    <property type="entry name" value="ABC1_TM_dom"/>
</dbReference>
<feature type="domain" description="ABC transporter" evidence="13">
    <location>
        <begin position="1246"/>
        <end position="1483"/>
    </location>
</feature>
<dbReference type="SMART" id="SM00382">
    <property type="entry name" value="AAA"/>
    <property type="match status" value="2"/>
</dbReference>
<keyword evidence="6" id="KW-0547">Nucleotide-binding</keyword>
<dbReference type="SUPFAM" id="SSF52540">
    <property type="entry name" value="P-loop containing nucleoside triphosphate hydrolases"/>
    <property type="match status" value="2"/>
</dbReference>
<feature type="transmembrane region" description="Helical" evidence="11">
    <location>
        <begin position="971"/>
        <end position="996"/>
    </location>
</feature>
<evidence type="ECO:0000256" key="2">
    <source>
        <dbReference type="ARBA" id="ARBA00009726"/>
    </source>
</evidence>
<dbReference type="Gene3D" id="3.40.50.300">
    <property type="entry name" value="P-loop containing nucleotide triphosphate hydrolases"/>
    <property type="match status" value="2"/>
</dbReference>
<feature type="domain" description="ABC transporter" evidence="13">
    <location>
        <begin position="599"/>
        <end position="850"/>
    </location>
</feature>
<keyword evidence="5" id="KW-0677">Repeat</keyword>
<dbReference type="CDD" id="cd03244">
    <property type="entry name" value="ABCC_MRP_domain2"/>
    <property type="match status" value="1"/>
</dbReference>
<dbReference type="FunFam" id="3.40.50.300:FF:000610">
    <property type="entry name" value="Multidrug resistance-associated ABC transporter"/>
    <property type="match status" value="1"/>
</dbReference>
<evidence type="ECO:0000256" key="3">
    <source>
        <dbReference type="ARBA" id="ARBA00022448"/>
    </source>
</evidence>
<dbReference type="GO" id="GO:0005737">
    <property type="term" value="C:cytoplasm"/>
    <property type="evidence" value="ECO:0007669"/>
    <property type="project" value="UniProtKB-ARBA"/>
</dbReference>
<evidence type="ECO:0000256" key="9">
    <source>
        <dbReference type="ARBA" id="ARBA00023136"/>
    </source>
</evidence>
<evidence type="ECO:0000256" key="4">
    <source>
        <dbReference type="ARBA" id="ARBA00022692"/>
    </source>
</evidence>
<comment type="caution">
    <text evidence="15">The sequence shown here is derived from an EMBL/GenBank/DDBJ whole genome shotgun (WGS) entry which is preliminary data.</text>
</comment>
<dbReference type="PROSITE" id="PS00211">
    <property type="entry name" value="ABC_TRANSPORTER_1"/>
    <property type="match status" value="1"/>
</dbReference>
<dbReference type="CDD" id="cd18596">
    <property type="entry name" value="ABC_6TM_VMR1_D1_like"/>
    <property type="match status" value="1"/>
</dbReference>
<evidence type="ECO:0000256" key="5">
    <source>
        <dbReference type="ARBA" id="ARBA00022737"/>
    </source>
</evidence>
<accession>A0A166XE26</accession>
<dbReference type="InterPro" id="IPR027417">
    <property type="entry name" value="P-loop_NTPase"/>
</dbReference>
<comment type="subcellular location">
    <subcellularLocation>
        <location evidence="1">Membrane</location>
        <topology evidence="1">Multi-pass membrane protein</topology>
    </subcellularLocation>
</comment>
<dbReference type="FunFam" id="1.20.1560.10:FF:000013">
    <property type="entry name" value="ABC transporter C family member 2"/>
    <property type="match status" value="1"/>
</dbReference>
<dbReference type="GO" id="GO:0140359">
    <property type="term" value="F:ABC-type transporter activity"/>
    <property type="evidence" value="ECO:0007669"/>
    <property type="project" value="InterPro"/>
</dbReference>
<evidence type="ECO:0000256" key="11">
    <source>
        <dbReference type="SAM" id="Phobius"/>
    </source>
</evidence>
<feature type="transmembrane region" description="Helical" evidence="11">
    <location>
        <begin position="274"/>
        <end position="295"/>
    </location>
</feature>
<dbReference type="CDD" id="cd03250">
    <property type="entry name" value="ABCC_MRP_domain1"/>
    <property type="match status" value="1"/>
</dbReference>
<keyword evidence="7" id="KW-0067">ATP-binding</keyword>
<keyword evidence="9 11" id="KW-0472">Membrane</keyword>
<feature type="transmembrane region" description="Helical" evidence="11">
    <location>
        <begin position="1156"/>
        <end position="1177"/>
    </location>
</feature>
<feature type="transmembrane region" description="Helical" evidence="11">
    <location>
        <begin position="1183"/>
        <end position="1203"/>
    </location>
</feature>
<evidence type="ECO:0000259" key="14">
    <source>
        <dbReference type="PROSITE" id="PS50929"/>
    </source>
</evidence>
<feature type="compositionally biased region" description="Basic and acidic residues" evidence="10">
    <location>
        <begin position="889"/>
        <end position="898"/>
    </location>
</feature>
<feature type="region of interest" description="Disordered" evidence="10">
    <location>
        <begin position="852"/>
        <end position="898"/>
    </location>
</feature>
<evidence type="ECO:0000256" key="10">
    <source>
        <dbReference type="SAM" id="MobiDB-lite"/>
    </source>
</evidence>
<dbReference type="Gene3D" id="1.20.1560.10">
    <property type="entry name" value="ABC transporter type 1, transmembrane domain"/>
    <property type="match status" value="2"/>
</dbReference>
<feature type="transmembrane region" description="Helical" evidence="11">
    <location>
        <begin position="508"/>
        <end position="535"/>
    </location>
</feature>
<feature type="chain" id="PRO_5007882316" evidence="12">
    <location>
        <begin position="27"/>
        <end position="1514"/>
    </location>
</feature>
<dbReference type="EMBL" id="AZHA01000040">
    <property type="protein sequence ID" value="OAA35709.1"/>
    <property type="molecule type" value="Genomic_DNA"/>
</dbReference>
<evidence type="ECO:0000256" key="12">
    <source>
        <dbReference type="SAM" id="SignalP"/>
    </source>
</evidence>
<dbReference type="Proteomes" id="UP000076863">
    <property type="component" value="Unassembled WGS sequence"/>
</dbReference>
<feature type="transmembrane region" description="Helical" evidence="11">
    <location>
        <begin position="127"/>
        <end position="148"/>
    </location>
</feature>
<feature type="transmembrane region" description="Helical" evidence="11">
    <location>
        <begin position="405"/>
        <end position="427"/>
    </location>
</feature>
<reference evidence="15 16" key="1">
    <citation type="journal article" date="2016" name="Genome Biol. Evol.">
        <title>Divergent and convergent evolution of fungal pathogenicity.</title>
        <authorList>
            <person name="Shang Y."/>
            <person name="Xiao G."/>
            <person name="Zheng P."/>
            <person name="Cen K."/>
            <person name="Zhan S."/>
            <person name="Wang C."/>
        </authorList>
    </citation>
    <scope>NUCLEOTIDE SEQUENCE [LARGE SCALE GENOMIC DNA]</scope>
    <source>
        <strain evidence="15 16">RCEF 3172</strain>
    </source>
</reference>
<dbReference type="GO" id="GO:0005524">
    <property type="term" value="F:ATP binding"/>
    <property type="evidence" value="ECO:0007669"/>
    <property type="project" value="UniProtKB-KW"/>
</dbReference>
<feature type="transmembrane region" description="Helical" evidence="11">
    <location>
        <begin position="97"/>
        <end position="115"/>
    </location>
</feature>
<evidence type="ECO:0000313" key="15">
    <source>
        <dbReference type="EMBL" id="OAA35709.1"/>
    </source>
</evidence>
<dbReference type="InterPro" id="IPR003439">
    <property type="entry name" value="ABC_transporter-like_ATP-bd"/>
</dbReference>
<keyword evidence="16" id="KW-1185">Reference proteome</keyword>
<name>A0A166XE26_9HYPO</name>
<feature type="transmembrane region" description="Helical" evidence="11">
    <location>
        <begin position="912"/>
        <end position="941"/>
    </location>
</feature>
<dbReference type="OrthoDB" id="6500128at2759"/>
<feature type="domain" description="ABC transmembrane type-1" evidence="14">
    <location>
        <begin position="927"/>
        <end position="1212"/>
    </location>
</feature>
<dbReference type="InterPro" id="IPR036640">
    <property type="entry name" value="ABC1_TM_sf"/>
</dbReference>
<keyword evidence="12" id="KW-0732">Signal</keyword>
<dbReference type="PANTHER" id="PTHR24223">
    <property type="entry name" value="ATP-BINDING CASSETTE SUB-FAMILY C"/>
    <property type="match status" value="1"/>
</dbReference>
<evidence type="ECO:0000313" key="16">
    <source>
        <dbReference type="Proteomes" id="UP000076863"/>
    </source>
</evidence>
<evidence type="ECO:0000256" key="7">
    <source>
        <dbReference type="ARBA" id="ARBA00022840"/>
    </source>
</evidence>
<dbReference type="InterPro" id="IPR050173">
    <property type="entry name" value="ABC_transporter_C-like"/>
</dbReference>
<dbReference type="PROSITE" id="PS50929">
    <property type="entry name" value="ABC_TM1F"/>
    <property type="match status" value="2"/>
</dbReference>
<dbReference type="PROSITE" id="PS50893">
    <property type="entry name" value="ABC_TRANSPORTER_2"/>
    <property type="match status" value="2"/>
</dbReference>
<feature type="transmembrane region" description="Helical" evidence="11">
    <location>
        <begin position="315"/>
        <end position="338"/>
    </location>
</feature>
<proteinExistence type="inferred from homology"/>
<dbReference type="Pfam" id="PF00664">
    <property type="entry name" value="ABC_membrane"/>
    <property type="match status" value="2"/>
</dbReference>
<evidence type="ECO:0000256" key="1">
    <source>
        <dbReference type="ARBA" id="ARBA00004141"/>
    </source>
</evidence>
<dbReference type="InterPro" id="IPR017871">
    <property type="entry name" value="ABC_transporter-like_CS"/>
</dbReference>
<dbReference type="GO" id="GO:0016020">
    <property type="term" value="C:membrane"/>
    <property type="evidence" value="ECO:0007669"/>
    <property type="project" value="UniProtKB-SubCell"/>
</dbReference>
<sequence length="1514" mass="166857">MWHIGAKALYFRVLLLVLTAFSTSLACHSLTAWARQAFRTTDQFAKHFYRDIDGESTFQDVKATMKWKRRVIIAILTTIVSAVSLSRAVLVSTRAEWLHCCISLLLLIECVALLVEPRCTLRYSLAWRLSLGCVLSLISVAPDIYASYPSHLDNIQGRILGAECCCHVATAALCLLVPRRPDVYHNDILVDRECSTSILSRVTFSWASQIICLCHEEKELDPSQLPGLDHSTRSQSLRELFCEGQRRSHDQTPDGCTTPAPTWRILVLSNRAHISWTAVLCLLLALLSFAPHMVLLRILQVLESDSPERKDPLQLGAWGVLLGLAIVCSSGVEQWLNWIAYNKISVRMIEQISIMVFHKALRLAGSGSPNKTRAKSDDDEDCNAAKSTINLVAVDGQRIGRFATYFFHLVLAPLRLIIASVMLMKILGWKSLAAGLGSIAVLMPLIIPCGRSYAIAGRQLMAARDKKMDILTEMLHGIRQIKFSALEEKWSNDIGMVRKKELSGQRRIFISHASIMSFYILGPIALSVASLGVYATLHNGLTASVTFTAISIIGSITVSLSILPTLLSNVIDTLISTRRLDEYFRTPEKLPNLTPSDNISFRNATIAWPGTLTSQMPVWILRDLDLEFPRGKLSLISGQTGSGKSLLLASILGECHLITGQIMAPLQPDPESIWRTYAASGGDWLVDSATAYVAQMPWIEAATIQQNILFGLPLRQERYMDVLHACDLVKDLQSFLDGDQTEIGPNGVNLSGGQKARISLARALYSRAGILLLDDIFSAVDVHTAQHLFEHALTGPLAAGRTRILATHHIGICLPQTECIAHLEHGAVSFTGPVAQLRASGMLDSLLRSCEPDKTPQGNGRVTLNPVPSSPLERLDKPSHPTTSKRRPRSDQAPRKFLKEERCRTEKSSLRLFIQYIAASGSWWLWALVAATSASYMFLILSRSWWLRVWSNHDTEAVINAPAMEAGNLKFYFAIYVAFAVCEWLVGSMVNVIILLPALRASERLFQQCLRGILSAPLQWLDAVPVGQILNRFSADLNVIDSRICLSLIQLLAAGLESSSAIVAGIIVTPLSIVLIVPLASVCVYYSRAYLVAAREMRRMENIARSPIYEKFDCSLAGLWTIRAYGKPEIYIEQMQHLVDGHARAYWHQWLLTRWLVTRINLTGAIFTTCATVLVTVQKGADAAAAGFAIGFSIQMYSAIALLTQVYTGLELDLSCVDRVLEYSAVESELYEGVDPPAAWPTEGRLDIANLAVKYASDLPPVLSGLHVSIEGGQRIGIVGRTGAGKSSLALALFRFLEASQGQIVIDGIDISKMTLTQLRSRLTIIPQNPVLFSGTVRSNLDPFQLHDDDELLSALAQVPCTTFTAKLPSSELEMPISKGGLNLSQGKRQLLCLARAIVSNPKILILDEATSSVDHATDEKIQLALRARFGRGSSTLLVIAHRLSTVVDFDHILVLDRGMAVEFGPPRDLINLENGIFRAMVEKDSNRDHLLRIISGQNRSSADEIRSSSAVRD</sequence>
<dbReference type="InterPro" id="IPR003593">
    <property type="entry name" value="AAA+_ATPase"/>
</dbReference>
<evidence type="ECO:0000256" key="8">
    <source>
        <dbReference type="ARBA" id="ARBA00022989"/>
    </source>
</evidence>
<feature type="domain" description="ABC transmembrane type-1" evidence="14">
    <location>
        <begin position="276"/>
        <end position="572"/>
    </location>
</feature>
<organism evidence="15 16">
    <name type="scientific">Beauveria brongniartii RCEF 3172</name>
    <dbReference type="NCBI Taxonomy" id="1081107"/>
    <lineage>
        <taxon>Eukaryota</taxon>
        <taxon>Fungi</taxon>
        <taxon>Dikarya</taxon>
        <taxon>Ascomycota</taxon>
        <taxon>Pezizomycotina</taxon>
        <taxon>Sordariomycetes</taxon>
        <taxon>Hypocreomycetidae</taxon>
        <taxon>Hypocreales</taxon>
        <taxon>Cordycipitaceae</taxon>
        <taxon>Beauveria</taxon>
        <taxon>Beauveria brongniartii</taxon>
    </lineage>
</organism>
<dbReference type="PROSITE" id="PS51257">
    <property type="entry name" value="PROKAR_LIPOPROTEIN"/>
    <property type="match status" value="1"/>
</dbReference>
<feature type="transmembrane region" description="Helical" evidence="11">
    <location>
        <begin position="547"/>
        <end position="571"/>
    </location>
</feature>
<feature type="transmembrane region" description="Helical" evidence="11">
    <location>
        <begin position="71"/>
        <end position="90"/>
    </location>
</feature>
<keyword evidence="8 11" id="KW-1133">Transmembrane helix</keyword>
<dbReference type="CDD" id="cd18604">
    <property type="entry name" value="ABC_6TM_VMR1_D2_like"/>
    <property type="match status" value="1"/>
</dbReference>